<evidence type="ECO:0000256" key="1">
    <source>
        <dbReference type="SAM" id="MobiDB-lite"/>
    </source>
</evidence>
<dbReference type="EMBL" id="RCMI01000057">
    <property type="protein sequence ID" value="KAG2938951.1"/>
    <property type="molecule type" value="Genomic_DNA"/>
</dbReference>
<evidence type="ECO:0000313" key="5">
    <source>
        <dbReference type="EMBL" id="KAG2971942.1"/>
    </source>
</evidence>
<dbReference type="Proteomes" id="UP000735874">
    <property type="component" value="Unassembled WGS sequence"/>
</dbReference>
<dbReference type="EMBL" id="RCMK01001156">
    <property type="protein sequence ID" value="KAG2900559.1"/>
    <property type="molecule type" value="Genomic_DNA"/>
</dbReference>
<dbReference type="EMBL" id="RCMV01000612">
    <property type="protein sequence ID" value="KAG3214749.1"/>
    <property type="molecule type" value="Genomic_DNA"/>
</dbReference>
<dbReference type="AlphaFoldDB" id="A0A8T0YU27"/>
<dbReference type="Proteomes" id="UP000736787">
    <property type="component" value="Unassembled WGS sequence"/>
</dbReference>
<dbReference type="Proteomes" id="UP000760860">
    <property type="component" value="Unassembled WGS sequence"/>
</dbReference>
<dbReference type="Proteomes" id="UP000774804">
    <property type="component" value="Unassembled WGS sequence"/>
</dbReference>
<comment type="caution">
    <text evidence="2">The sequence shown here is derived from an EMBL/GenBank/DDBJ whole genome shotgun (WGS) entry which is preliminary data.</text>
</comment>
<sequence length="72" mass="7613">MEVRVTNVECGGQLSTTRGQAAPPASLAPGAGSTPQTTYCGSKAAPKSPAILLELYAKTQRMWESCDSRQKK</sequence>
<evidence type="ECO:0000313" key="6">
    <source>
        <dbReference type="EMBL" id="KAG3214749.1"/>
    </source>
</evidence>
<dbReference type="EMBL" id="RCML01000643">
    <property type="protein sequence ID" value="KAG2971942.1"/>
    <property type="molecule type" value="Genomic_DNA"/>
</dbReference>
<dbReference type="EMBL" id="RCMG01000622">
    <property type="protein sequence ID" value="KAG2851228.1"/>
    <property type="molecule type" value="Genomic_DNA"/>
</dbReference>
<organism evidence="2 7">
    <name type="scientific">Phytophthora cactorum</name>
    <dbReference type="NCBI Taxonomy" id="29920"/>
    <lineage>
        <taxon>Eukaryota</taxon>
        <taxon>Sar</taxon>
        <taxon>Stramenopiles</taxon>
        <taxon>Oomycota</taxon>
        <taxon>Peronosporomycetes</taxon>
        <taxon>Peronosporales</taxon>
        <taxon>Peronosporaceae</taxon>
        <taxon>Phytophthora</taxon>
    </lineage>
</organism>
<reference evidence="2" key="1">
    <citation type="submission" date="2018-10" db="EMBL/GenBank/DDBJ databases">
        <title>Effector identification in a new, highly contiguous assembly of the strawberry crown rot pathogen Phytophthora cactorum.</title>
        <authorList>
            <person name="Armitage A.D."/>
            <person name="Nellist C.F."/>
            <person name="Bates H."/>
            <person name="Vickerstaff R.J."/>
            <person name="Harrison R.J."/>
        </authorList>
    </citation>
    <scope>NUCLEOTIDE SEQUENCE</scope>
    <source>
        <strain evidence="2">15-7</strain>
        <strain evidence="4">4032</strain>
        <strain evidence="3">4040</strain>
        <strain evidence="5">P415</strain>
        <strain evidence="6">P421</strain>
    </source>
</reference>
<feature type="compositionally biased region" description="Low complexity" evidence="1">
    <location>
        <begin position="21"/>
        <end position="35"/>
    </location>
</feature>
<feature type="region of interest" description="Disordered" evidence="1">
    <location>
        <begin position="1"/>
        <end position="43"/>
    </location>
</feature>
<accession>A0A8T0YU27</accession>
<evidence type="ECO:0000313" key="7">
    <source>
        <dbReference type="Proteomes" id="UP000735874"/>
    </source>
</evidence>
<dbReference type="Proteomes" id="UP000697107">
    <property type="component" value="Unassembled WGS sequence"/>
</dbReference>
<evidence type="ECO:0000313" key="3">
    <source>
        <dbReference type="EMBL" id="KAG2900559.1"/>
    </source>
</evidence>
<protein>
    <submittedName>
        <fullName evidence="2">Uncharacterized protein</fullName>
    </submittedName>
</protein>
<evidence type="ECO:0000313" key="4">
    <source>
        <dbReference type="EMBL" id="KAG2938951.1"/>
    </source>
</evidence>
<evidence type="ECO:0000313" key="2">
    <source>
        <dbReference type="EMBL" id="KAG2851228.1"/>
    </source>
</evidence>
<proteinExistence type="predicted"/>
<name>A0A8T0YU27_9STRA</name>
<gene>
    <name evidence="2" type="ORF">PC113_g16093</name>
    <name evidence="4" type="ORF">PC115_g3415</name>
    <name evidence="3" type="ORF">PC117_g21956</name>
    <name evidence="5" type="ORF">PC118_g15986</name>
    <name evidence="6" type="ORF">PC129_g14345</name>
</gene>